<feature type="chain" id="PRO_5045154399" description="DUF732 domain-containing protein" evidence="1">
    <location>
        <begin position="27"/>
        <end position="126"/>
    </location>
</feature>
<name>A0ABN1GPV7_9ACTN</name>
<evidence type="ECO:0000313" key="2">
    <source>
        <dbReference type="EMBL" id="GAA0615632.1"/>
    </source>
</evidence>
<organism evidence="2 3">
    <name type="scientific">Sporichthya brevicatena</name>
    <dbReference type="NCBI Taxonomy" id="171442"/>
    <lineage>
        <taxon>Bacteria</taxon>
        <taxon>Bacillati</taxon>
        <taxon>Actinomycetota</taxon>
        <taxon>Actinomycetes</taxon>
        <taxon>Sporichthyales</taxon>
        <taxon>Sporichthyaceae</taxon>
        <taxon>Sporichthya</taxon>
    </lineage>
</organism>
<evidence type="ECO:0000256" key="1">
    <source>
        <dbReference type="SAM" id="SignalP"/>
    </source>
</evidence>
<comment type="caution">
    <text evidence="2">The sequence shown here is derived from an EMBL/GenBank/DDBJ whole genome shotgun (WGS) entry which is preliminary data.</text>
</comment>
<keyword evidence="1" id="KW-0732">Signal</keyword>
<feature type="signal peptide" evidence="1">
    <location>
        <begin position="1"/>
        <end position="26"/>
    </location>
</feature>
<evidence type="ECO:0000313" key="3">
    <source>
        <dbReference type="Proteomes" id="UP001500957"/>
    </source>
</evidence>
<protein>
    <recommendedName>
        <fullName evidence="4">DUF732 domain-containing protein</fullName>
    </recommendedName>
</protein>
<gene>
    <name evidence="2" type="ORF">GCM10009547_16970</name>
</gene>
<dbReference type="EMBL" id="BAAAHE010000012">
    <property type="protein sequence ID" value="GAA0615632.1"/>
    <property type="molecule type" value="Genomic_DNA"/>
</dbReference>
<accession>A0ABN1GPV7</accession>
<proteinExistence type="predicted"/>
<dbReference type="Proteomes" id="UP001500957">
    <property type="component" value="Unassembled WGS sequence"/>
</dbReference>
<evidence type="ECO:0008006" key="4">
    <source>
        <dbReference type="Google" id="ProtNLM"/>
    </source>
</evidence>
<reference evidence="2 3" key="1">
    <citation type="journal article" date="2019" name="Int. J. Syst. Evol. Microbiol.">
        <title>The Global Catalogue of Microorganisms (GCM) 10K type strain sequencing project: providing services to taxonomists for standard genome sequencing and annotation.</title>
        <authorList>
            <consortium name="The Broad Institute Genomics Platform"/>
            <consortium name="The Broad Institute Genome Sequencing Center for Infectious Disease"/>
            <person name="Wu L."/>
            <person name="Ma J."/>
        </authorList>
    </citation>
    <scope>NUCLEOTIDE SEQUENCE [LARGE SCALE GENOMIC DNA]</scope>
    <source>
        <strain evidence="2 3">JCM 10671</strain>
    </source>
</reference>
<dbReference type="PROSITE" id="PS51257">
    <property type="entry name" value="PROKAR_LIPOPROTEIN"/>
    <property type="match status" value="1"/>
</dbReference>
<keyword evidence="3" id="KW-1185">Reference proteome</keyword>
<sequence>MPTRRTPTRRCAVLLTAALFALTACGDDDPISQAQDKARQAGTQAQQKAVEAFAVAALAAIDPELAKDPARALVSARAVCAAIENENATKAATEARKRFSTGSVKVDEATAKSIVRTLQKDLCPRL</sequence>
<dbReference type="RefSeq" id="WP_344603598.1">
    <property type="nucleotide sequence ID" value="NZ_BAAAHE010000012.1"/>
</dbReference>